<evidence type="ECO:0000256" key="7">
    <source>
        <dbReference type="ARBA" id="ARBA00023136"/>
    </source>
</evidence>
<keyword evidence="8" id="KW-1133">Transmembrane helix</keyword>
<gene>
    <name evidence="10" type="ORF">CN689_18955</name>
</gene>
<accession>A0AAX0S177</accession>
<protein>
    <submittedName>
        <fullName evidence="10">Teichoic acid ABC transporter ATP-binding protein</fullName>
    </submittedName>
</protein>
<evidence type="ECO:0000256" key="8">
    <source>
        <dbReference type="SAM" id="Phobius"/>
    </source>
</evidence>
<keyword evidence="7 8" id="KW-0472">Membrane</keyword>
<dbReference type="PROSITE" id="PS50893">
    <property type="entry name" value="ABC_TRANSPORTER_2"/>
    <property type="match status" value="1"/>
</dbReference>
<evidence type="ECO:0000313" key="10">
    <source>
        <dbReference type="EMBL" id="PEJ30797.1"/>
    </source>
</evidence>
<dbReference type="AlphaFoldDB" id="A0AAX0S177"/>
<evidence type="ECO:0000256" key="6">
    <source>
        <dbReference type="ARBA" id="ARBA00022967"/>
    </source>
</evidence>
<dbReference type="NCBIfam" id="NF010066">
    <property type="entry name" value="PRK13546.1"/>
    <property type="match status" value="1"/>
</dbReference>
<feature type="transmembrane region" description="Helical" evidence="8">
    <location>
        <begin position="295"/>
        <end position="313"/>
    </location>
</feature>
<dbReference type="PANTHER" id="PTHR46743:SF2">
    <property type="entry name" value="TEICHOIC ACIDS EXPORT ATP-BINDING PROTEIN TAGH"/>
    <property type="match status" value="1"/>
</dbReference>
<evidence type="ECO:0000256" key="5">
    <source>
        <dbReference type="ARBA" id="ARBA00022840"/>
    </source>
</evidence>
<dbReference type="Pfam" id="PF00005">
    <property type="entry name" value="ABC_tran"/>
    <property type="match status" value="1"/>
</dbReference>
<comment type="similarity">
    <text evidence="1">Belongs to the ABC transporter superfamily.</text>
</comment>
<dbReference type="InterPro" id="IPR015860">
    <property type="entry name" value="ABC_transpr_TagH-like"/>
</dbReference>
<keyword evidence="2" id="KW-0813">Transport</keyword>
<keyword evidence="6" id="KW-1278">Translocase</keyword>
<dbReference type="FunFam" id="3.40.50.300:FF:003010">
    <property type="entry name" value="Teichoic acids export ATP-binding protein TagH"/>
    <property type="match status" value="1"/>
</dbReference>
<dbReference type="InterPro" id="IPR050683">
    <property type="entry name" value="Bact_Polysacc_Export_ATP-bd"/>
</dbReference>
<evidence type="ECO:0000259" key="9">
    <source>
        <dbReference type="PROSITE" id="PS50893"/>
    </source>
</evidence>
<reference evidence="10 11" key="1">
    <citation type="submission" date="2017-09" db="EMBL/GenBank/DDBJ databases">
        <title>Large-scale bioinformatics analysis of Bacillus genomes uncovers conserved roles of natural products in bacterial physiology.</title>
        <authorList>
            <consortium name="Agbiome Team Llc"/>
            <person name="Bleich R.M."/>
            <person name="Kirk G.J."/>
            <person name="Santa Maria K.C."/>
            <person name="Allen S.E."/>
            <person name="Farag S."/>
            <person name="Shank E.A."/>
            <person name="Bowers A."/>
        </authorList>
    </citation>
    <scope>NUCLEOTIDE SEQUENCE [LARGE SCALE GENOMIC DNA]</scope>
    <source>
        <strain evidence="10 11">AFS003229</strain>
    </source>
</reference>
<dbReference type="CDD" id="cd03220">
    <property type="entry name" value="ABC_KpsT_Wzt"/>
    <property type="match status" value="1"/>
</dbReference>
<dbReference type="GO" id="GO:0140359">
    <property type="term" value="F:ABC-type transporter activity"/>
    <property type="evidence" value="ECO:0007669"/>
    <property type="project" value="InterPro"/>
</dbReference>
<dbReference type="GO" id="GO:0005524">
    <property type="term" value="F:ATP binding"/>
    <property type="evidence" value="ECO:0007669"/>
    <property type="project" value="UniProtKB-KW"/>
</dbReference>
<evidence type="ECO:0000313" key="11">
    <source>
        <dbReference type="Proteomes" id="UP000220106"/>
    </source>
</evidence>
<dbReference type="GO" id="GO:0016020">
    <property type="term" value="C:membrane"/>
    <property type="evidence" value="ECO:0007669"/>
    <property type="project" value="InterPro"/>
</dbReference>
<proteinExistence type="inferred from homology"/>
<keyword evidence="3" id="KW-1003">Cell membrane</keyword>
<dbReference type="PROSITE" id="PS00211">
    <property type="entry name" value="ABC_TRANSPORTER_1"/>
    <property type="match status" value="1"/>
</dbReference>
<sequence length="534" mass="60621">MNKAVVFRNVTKRYKMYKNNSEKFLDLILPKGYGEDFFAVQNINFVAEKGDVIGIIGVNGAGKSTLSNLITGVVPPSEGSVEIKGEASLIAIASGLNNQLTGRNNIELKCLMLGFNKKEIEELMPEIIEFAELGKFIDQPVKKYSSGMKSRLGFAISVNIDPDVLVIDEALSVGDQAFAEKCLNKINSFQERGKTIFFISHSIGQVKKFCKKAIWMEAGEIKAYGSIEEVAPAYEKFLKDYKELTPEAQKNFKQMIMEKRSKLNRAIDDNDGMITRTDVYKKQMKRKAQGKRKRLIASAFLAIGIIAAALLFSQSERLLAIIQKEPNGQELKIAEKPDKHVGSSTDASIREEKDIRYVNVNAGFVRDKPDLLKSEKISMIIFGDYYIIEEIQKDPVEDFNWLKIMKNEQAVWVSEQILSKDVNTIEEEQLFENISDMFQVDNLEQLLSFIGQSKEESNATELNEIMKFAYTDDEHIKGISIDTNHQSRSIEEMIELFGTPSIQLVHKAILYHGEKYDAIFYFNYRGLLREILIK</sequence>
<dbReference type="SUPFAM" id="SSF52540">
    <property type="entry name" value="P-loop containing nucleoside triphosphate hydrolases"/>
    <property type="match status" value="1"/>
</dbReference>
<keyword evidence="5 10" id="KW-0067">ATP-binding</keyword>
<evidence type="ECO:0000256" key="4">
    <source>
        <dbReference type="ARBA" id="ARBA00022741"/>
    </source>
</evidence>
<organism evidence="10 11">
    <name type="scientific">Peribacillus butanolivorans</name>
    <dbReference type="NCBI Taxonomy" id="421767"/>
    <lineage>
        <taxon>Bacteria</taxon>
        <taxon>Bacillati</taxon>
        <taxon>Bacillota</taxon>
        <taxon>Bacilli</taxon>
        <taxon>Bacillales</taxon>
        <taxon>Bacillaceae</taxon>
        <taxon>Peribacillus</taxon>
    </lineage>
</organism>
<dbReference type="InterPro" id="IPR027417">
    <property type="entry name" value="P-loop_NTPase"/>
</dbReference>
<evidence type="ECO:0000256" key="1">
    <source>
        <dbReference type="ARBA" id="ARBA00005417"/>
    </source>
</evidence>
<dbReference type="Gene3D" id="3.40.50.300">
    <property type="entry name" value="P-loop containing nucleotide triphosphate hydrolases"/>
    <property type="match status" value="1"/>
</dbReference>
<dbReference type="RefSeq" id="WP_098176976.1">
    <property type="nucleotide sequence ID" value="NZ_NUEQ01000033.1"/>
</dbReference>
<keyword evidence="8" id="KW-0812">Transmembrane</keyword>
<dbReference type="Proteomes" id="UP000220106">
    <property type="component" value="Unassembled WGS sequence"/>
</dbReference>
<comment type="caution">
    <text evidence="10">The sequence shown here is derived from an EMBL/GenBank/DDBJ whole genome shotgun (WGS) entry which is preliminary data.</text>
</comment>
<evidence type="ECO:0000256" key="2">
    <source>
        <dbReference type="ARBA" id="ARBA00022448"/>
    </source>
</evidence>
<dbReference type="SMART" id="SM00382">
    <property type="entry name" value="AAA"/>
    <property type="match status" value="1"/>
</dbReference>
<dbReference type="InterPro" id="IPR017871">
    <property type="entry name" value="ABC_transporter-like_CS"/>
</dbReference>
<dbReference type="EMBL" id="NUEQ01000033">
    <property type="protein sequence ID" value="PEJ30797.1"/>
    <property type="molecule type" value="Genomic_DNA"/>
</dbReference>
<dbReference type="InterPro" id="IPR003439">
    <property type="entry name" value="ABC_transporter-like_ATP-bd"/>
</dbReference>
<feature type="domain" description="ABC transporter" evidence="9">
    <location>
        <begin position="22"/>
        <end position="243"/>
    </location>
</feature>
<evidence type="ECO:0000256" key="3">
    <source>
        <dbReference type="ARBA" id="ARBA00022475"/>
    </source>
</evidence>
<name>A0AAX0S177_9BACI</name>
<dbReference type="PANTHER" id="PTHR46743">
    <property type="entry name" value="TEICHOIC ACIDS EXPORT ATP-BINDING PROTEIN TAGH"/>
    <property type="match status" value="1"/>
</dbReference>
<dbReference type="InterPro" id="IPR003593">
    <property type="entry name" value="AAA+_ATPase"/>
</dbReference>
<dbReference type="GO" id="GO:0016887">
    <property type="term" value="F:ATP hydrolysis activity"/>
    <property type="evidence" value="ECO:0007669"/>
    <property type="project" value="InterPro"/>
</dbReference>
<keyword evidence="4" id="KW-0547">Nucleotide-binding</keyword>